<dbReference type="Gene3D" id="1.20.120.1130">
    <property type="match status" value="1"/>
</dbReference>
<feature type="domain" description="VPS28 C-terminal" evidence="6">
    <location>
        <begin position="119"/>
        <end position="215"/>
    </location>
</feature>
<gene>
    <name evidence="7" type="primary">VPS28_9</name>
    <name evidence="7" type="ORF">FOZ63_015570</name>
</gene>
<dbReference type="GO" id="GO:0043328">
    <property type="term" value="P:protein transport to vacuole involved in ubiquitin-dependent protein catabolic process via the multivesicular body sorting pathway"/>
    <property type="evidence" value="ECO:0007669"/>
    <property type="project" value="TreeGrafter"/>
</dbReference>
<keyword evidence="4 5" id="KW-0653">Protein transport</keyword>
<dbReference type="InterPro" id="IPR037202">
    <property type="entry name" value="ESCRT_assembly_dom"/>
</dbReference>
<accession>A0A7J6QH92</accession>
<name>A0A7J6QH92_PEROL</name>
<evidence type="ECO:0000256" key="1">
    <source>
        <dbReference type="ARBA" id="ARBA00004177"/>
    </source>
</evidence>
<sequence length="296" mass="32858">MSSGSPDSEPSLSKVALTNAERREVDAKGNLFSIIKAVDALEKAFATGLIQDESYEKQYQQLLTQYKVITTALTQGATSFDVEKFIKDNHMQVHYARVRLLGTQLPATKMYHSGEKGSPDTVHILDAGQHFVTLVDCLKMEMVSVDDLLPIVRELCGSLASISSLPVDFDAKVNIQKWLTKLNSMRATDKLSEEDARQFSLELDGDYAAFHKAEGYLSGGGGGIIYDRLQRIFRLYTTDSMYAFRITTTGQLEHLYWGPNIPPEDDLTFLSLNSLTMASPFDPTGQAEPVGIRVMD</sequence>
<proteinExistence type="inferred from homology"/>
<dbReference type="Pfam" id="PF03997">
    <property type="entry name" value="VPS28"/>
    <property type="match status" value="1"/>
</dbReference>
<dbReference type="InterPro" id="IPR037206">
    <property type="entry name" value="VPS28_C_sf"/>
</dbReference>
<dbReference type="InterPro" id="IPR017899">
    <property type="entry name" value="VPS28_C"/>
</dbReference>
<dbReference type="SUPFAM" id="SSF140427">
    <property type="entry name" value="VPS28 C-terminal domain-like"/>
    <property type="match status" value="1"/>
</dbReference>
<dbReference type="GO" id="GO:0000813">
    <property type="term" value="C:ESCRT I complex"/>
    <property type="evidence" value="ECO:0007669"/>
    <property type="project" value="InterPro"/>
</dbReference>
<evidence type="ECO:0000313" key="7">
    <source>
        <dbReference type="EMBL" id="KAF4706910.1"/>
    </source>
</evidence>
<evidence type="ECO:0000256" key="5">
    <source>
        <dbReference type="PROSITE-ProRule" id="PRU00642"/>
    </source>
</evidence>
<dbReference type="Gene3D" id="2.70.98.60">
    <property type="entry name" value="alpha-galactosidase from lactobacil brevis"/>
    <property type="match status" value="1"/>
</dbReference>
<comment type="similarity">
    <text evidence="5">Belongs to the VPS28 family.</text>
</comment>
<dbReference type="Proteomes" id="UP000553632">
    <property type="component" value="Unassembled WGS sequence"/>
</dbReference>
<reference evidence="7 8" key="1">
    <citation type="submission" date="2020-04" db="EMBL/GenBank/DDBJ databases">
        <title>Perkinsus olseni comparative genomics.</title>
        <authorList>
            <person name="Bogema D.R."/>
        </authorList>
    </citation>
    <scope>NUCLEOTIDE SEQUENCE [LARGE SCALE GENOMIC DNA]</scope>
    <source>
        <strain evidence="7 8">ATCC PRA-207</strain>
    </source>
</reference>
<comment type="caution">
    <text evidence="7">The sequence shown here is derived from an EMBL/GenBank/DDBJ whole genome shotgun (WGS) entry which is preliminary data.</text>
</comment>
<evidence type="ECO:0000256" key="2">
    <source>
        <dbReference type="ARBA" id="ARBA00022448"/>
    </source>
</evidence>
<keyword evidence="8" id="KW-1185">Reference proteome</keyword>
<dbReference type="GO" id="GO:0044877">
    <property type="term" value="F:protein-containing complex binding"/>
    <property type="evidence" value="ECO:0007669"/>
    <property type="project" value="TreeGrafter"/>
</dbReference>
<evidence type="ECO:0000256" key="3">
    <source>
        <dbReference type="ARBA" id="ARBA00022753"/>
    </source>
</evidence>
<dbReference type="OMA" id="CDEFPTV"/>
<dbReference type="PANTHER" id="PTHR12937">
    <property type="entry name" value="VACUOLAR PROTEIN SORTING 28, ISOFORM 2 VPS28"/>
    <property type="match status" value="1"/>
</dbReference>
<dbReference type="EMBL" id="JABANO010033398">
    <property type="protein sequence ID" value="KAF4706910.1"/>
    <property type="molecule type" value="Genomic_DNA"/>
</dbReference>
<evidence type="ECO:0000259" key="6">
    <source>
        <dbReference type="PROSITE" id="PS51310"/>
    </source>
</evidence>
<dbReference type="AlphaFoldDB" id="A0A7J6QH92"/>
<organism evidence="7 8">
    <name type="scientific">Perkinsus olseni</name>
    <name type="common">Perkinsus atlanticus</name>
    <dbReference type="NCBI Taxonomy" id="32597"/>
    <lineage>
        <taxon>Eukaryota</taxon>
        <taxon>Sar</taxon>
        <taxon>Alveolata</taxon>
        <taxon>Perkinsozoa</taxon>
        <taxon>Perkinsea</taxon>
        <taxon>Perkinsida</taxon>
        <taxon>Perkinsidae</taxon>
        <taxon>Perkinsus</taxon>
    </lineage>
</organism>
<dbReference type="PANTHER" id="PTHR12937:SF0">
    <property type="entry name" value="VACUOLAR PROTEIN SORTING-ASSOCIATED PROTEIN 28 HOMOLOG"/>
    <property type="match status" value="1"/>
</dbReference>
<dbReference type="PROSITE" id="PS51310">
    <property type="entry name" value="VPS28_C"/>
    <property type="match status" value="1"/>
</dbReference>
<evidence type="ECO:0000313" key="8">
    <source>
        <dbReference type="Proteomes" id="UP000553632"/>
    </source>
</evidence>
<dbReference type="InterPro" id="IPR038417">
    <property type="entry name" value="Alpga-gal_N_sf"/>
</dbReference>
<dbReference type="SUPFAM" id="SSF140111">
    <property type="entry name" value="Endosomal sorting complex assembly domain"/>
    <property type="match status" value="1"/>
</dbReference>
<dbReference type="Gene3D" id="1.20.1440.200">
    <property type="match status" value="1"/>
</dbReference>
<comment type="subcellular location">
    <subcellularLocation>
        <location evidence="1">Endosome</location>
    </subcellularLocation>
</comment>
<dbReference type="InterPro" id="IPR007143">
    <property type="entry name" value="Vps28"/>
</dbReference>
<keyword evidence="2 5" id="KW-0813">Transport</keyword>
<dbReference type="InterPro" id="IPR038358">
    <property type="entry name" value="VPS28_N_sf"/>
</dbReference>
<evidence type="ECO:0000256" key="4">
    <source>
        <dbReference type="ARBA" id="ARBA00022927"/>
    </source>
</evidence>
<protein>
    <submittedName>
        <fullName evidence="7">Vacuolar protein-sorting-associated protein 28</fullName>
    </submittedName>
</protein>
<keyword evidence="3" id="KW-0967">Endosome</keyword>